<dbReference type="InterPro" id="IPR001451">
    <property type="entry name" value="Hexapep"/>
</dbReference>
<dbReference type="InterPro" id="IPR053376">
    <property type="entry name" value="Serine_acetyltransferase"/>
</dbReference>
<name>A0A182D455_BLAVI</name>
<evidence type="ECO:0000259" key="10">
    <source>
        <dbReference type="SMART" id="SM00971"/>
    </source>
</evidence>
<evidence type="ECO:0000256" key="9">
    <source>
        <dbReference type="ARBA" id="ARBA00049486"/>
    </source>
</evidence>
<dbReference type="PATRIC" id="fig|1079.8.peg.2697"/>
<dbReference type="InterPro" id="IPR045304">
    <property type="entry name" value="LbH_SAT"/>
</dbReference>
<dbReference type="GO" id="GO:0006535">
    <property type="term" value="P:cysteine biosynthetic process from serine"/>
    <property type="evidence" value="ECO:0007669"/>
    <property type="project" value="InterPro"/>
</dbReference>
<evidence type="ECO:0000256" key="4">
    <source>
        <dbReference type="ARBA" id="ARBA00018522"/>
    </source>
</evidence>
<evidence type="ECO:0000256" key="1">
    <source>
        <dbReference type="ARBA" id="ARBA00004876"/>
    </source>
</evidence>
<evidence type="ECO:0000313" key="11">
    <source>
        <dbReference type="EMBL" id="BAS00206.1"/>
    </source>
</evidence>
<dbReference type="FunFam" id="2.160.10.10:FF:000002">
    <property type="entry name" value="Serine acetyltransferase"/>
    <property type="match status" value="1"/>
</dbReference>
<dbReference type="Pfam" id="PF06426">
    <property type="entry name" value="SATase_N"/>
    <property type="match status" value="1"/>
</dbReference>
<dbReference type="Gene3D" id="2.160.10.10">
    <property type="entry name" value="Hexapeptide repeat proteins"/>
    <property type="match status" value="1"/>
</dbReference>
<keyword evidence="8" id="KW-0012">Acyltransferase</keyword>
<dbReference type="Pfam" id="PF00132">
    <property type="entry name" value="Hexapep"/>
    <property type="match status" value="1"/>
</dbReference>
<dbReference type="CDD" id="cd03354">
    <property type="entry name" value="LbH_SAT"/>
    <property type="match status" value="1"/>
</dbReference>
<dbReference type="SUPFAM" id="SSF51161">
    <property type="entry name" value="Trimeric LpxA-like enzymes"/>
    <property type="match status" value="1"/>
</dbReference>
<dbReference type="InterPro" id="IPR011004">
    <property type="entry name" value="Trimer_LpxA-like_sf"/>
</dbReference>
<keyword evidence="6 11" id="KW-0808">Transferase</keyword>
<comment type="similarity">
    <text evidence="2">Belongs to the transferase hexapeptide repeat family.</text>
</comment>
<dbReference type="PROSITE" id="PS00101">
    <property type="entry name" value="HEXAPEP_TRANSFERASES"/>
    <property type="match status" value="1"/>
</dbReference>
<dbReference type="NCBIfam" id="NF041874">
    <property type="entry name" value="EPS_EpsC"/>
    <property type="match status" value="1"/>
</dbReference>
<evidence type="ECO:0000256" key="3">
    <source>
        <dbReference type="ARBA" id="ARBA00013266"/>
    </source>
</evidence>
<dbReference type="GO" id="GO:0009001">
    <property type="term" value="F:serine O-acetyltransferase activity"/>
    <property type="evidence" value="ECO:0007669"/>
    <property type="project" value="UniProtKB-EC"/>
</dbReference>
<dbReference type="AlphaFoldDB" id="A0A182D455"/>
<dbReference type="GO" id="GO:0005737">
    <property type="term" value="C:cytoplasm"/>
    <property type="evidence" value="ECO:0007669"/>
    <property type="project" value="InterPro"/>
</dbReference>
<keyword evidence="5" id="KW-0028">Amino-acid biosynthesis</keyword>
<dbReference type="PANTHER" id="PTHR42811">
    <property type="entry name" value="SERINE ACETYLTRANSFERASE"/>
    <property type="match status" value="1"/>
</dbReference>
<dbReference type="Gene3D" id="1.10.3130.10">
    <property type="entry name" value="serine acetyltransferase, domain 1"/>
    <property type="match status" value="1"/>
</dbReference>
<proteinExistence type="inferred from homology"/>
<evidence type="ECO:0000256" key="2">
    <source>
        <dbReference type="ARBA" id="ARBA00007274"/>
    </source>
</evidence>
<dbReference type="SMART" id="SM00971">
    <property type="entry name" value="SATase_N"/>
    <property type="match status" value="1"/>
</dbReference>
<comment type="catalytic activity">
    <reaction evidence="9">
        <text>L-serine + acetyl-CoA = O-acetyl-L-serine + CoA</text>
        <dbReference type="Rhea" id="RHEA:24560"/>
        <dbReference type="ChEBI" id="CHEBI:33384"/>
        <dbReference type="ChEBI" id="CHEBI:57287"/>
        <dbReference type="ChEBI" id="CHEBI:57288"/>
        <dbReference type="ChEBI" id="CHEBI:58340"/>
        <dbReference type="EC" id="2.3.1.30"/>
    </reaction>
</comment>
<dbReference type="InterPro" id="IPR018357">
    <property type="entry name" value="Hexapep_transf_CS"/>
</dbReference>
<reference evidence="11" key="1">
    <citation type="journal article" date="2015" name="Genome Announc.">
        <title>Complete Genome Sequence of the Bacteriochlorophyll b-Producing Photosynthetic Bacterium Blastochloris viridis.</title>
        <authorList>
            <person name="Tsukatani Y."/>
            <person name="Hirose Y."/>
            <person name="Harada J."/>
            <person name="Misawa N."/>
            <person name="Mori K."/>
            <person name="Inoue K."/>
            <person name="Tamiaki H."/>
        </authorList>
    </citation>
    <scope>NUCLEOTIDE SEQUENCE [LARGE SCALE GENOMIC DNA]</scope>
    <source>
        <strain evidence="11">DSM 133</strain>
    </source>
</reference>
<evidence type="ECO:0000256" key="6">
    <source>
        <dbReference type="ARBA" id="ARBA00022679"/>
    </source>
</evidence>
<feature type="domain" description="Serine acetyltransferase N-terminal" evidence="10">
    <location>
        <begin position="79"/>
        <end position="183"/>
    </location>
</feature>
<dbReference type="EC" id="2.3.1.30" evidence="3"/>
<organism evidence="11">
    <name type="scientific">Blastochloris viridis</name>
    <name type="common">Rhodopseudomonas viridis</name>
    <dbReference type="NCBI Taxonomy" id="1079"/>
    <lineage>
        <taxon>Bacteria</taxon>
        <taxon>Pseudomonadati</taxon>
        <taxon>Pseudomonadota</taxon>
        <taxon>Alphaproteobacteria</taxon>
        <taxon>Hyphomicrobiales</taxon>
        <taxon>Blastochloridaceae</taxon>
        <taxon>Blastochloris</taxon>
    </lineage>
</organism>
<sequence length="342" mass="36892">MRCGSMVQYCGPIRFATGVCLPNIPVSSEDFRQRRFREFDAIFRKACVRTRCRGSGVMQMTPRPFVATVRSLPTGDDVLWPAVREEAEAVLRASPELGGLVVPTVFHATSVEDAAARRVSGRLAGPSLPDRLLYDAFSEAFAADPAIGQAVRADLRAVLDRDPATTRAIEPLLYFKGFHAIQTHRLAHWLWRSGRRDFALYLQSRSSEVFQTDIHPAVPMGEGIFLDHATGLVVGATAVIEDHVSILQGVTLGGTGKQTGDRHPKIRRGVLIGAGAKILGNIEIGRCARVAAGSVVLRPVPANTTVAGVPARPVGPAGCPDPASAMDQTLDRDAYDAFDYVI</sequence>
<evidence type="ECO:0000256" key="5">
    <source>
        <dbReference type="ARBA" id="ARBA00022605"/>
    </source>
</evidence>
<dbReference type="NCBIfam" id="TIGR01172">
    <property type="entry name" value="cysE"/>
    <property type="match status" value="1"/>
</dbReference>
<keyword evidence="7" id="KW-0677">Repeat</keyword>
<dbReference type="InterPro" id="IPR010493">
    <property type="entry name" value="Ser_AcTrfase_N"/>
</dbReference>
<dbReference type="InterPro" id="IPR042122">
    <property type="entry name" value="Ser_AcTrfase_N_sf"/>
</dbReference>
<dbReference type="EMBL" id="AP014854">
    <property type="protein sequence ID" value="BAS00206.1"/>
    <property type="molecule type" value="Genomic_DNA"/>
</dbReference>
<evidence type="ECO:0000256" key="7">
    <source>
        <dbReference type="ARBA" id="ARBA00022737"/>
    </source>
</evidence>
<dbReference type="InterPro" id="IPR005881">
    <property type="entry name" value="Ser_O-AcTrfase"/>
</dbReference>
<accession>A0A182D455</accession>
<evidence type="ECO:0000256" key="8">
    <source>
        <dbReference type="ARBA" id="ARBA00023315"/>
    </source>
</evidence>
<comment type="pathway">
    <text evidence="1">Amino-acid biosynthesis; L-cysteine biosynthesis; L-cysteine from L-serine: step 1/2.</text>
</comment>
<protein>
    <recommendedName>
        <fullName evidence="4">Serine acetyltransferase</fullName>
        <ecNumber evidence="3">2.3.1.30</ecNumber>
    </recommendedName>
</protein>
<gene>
    <name evidence="11" type="ORF">BV133_2612</name>
</gene>
<dbReference type="UniPathway" id="UPA00136">
    <property type="reaction ID" value="UER00199"/>
</dbReference>